<evidence type="ECO:0000313" key="2">
    <source>
        <dbReference type="Proteomes" id="UP000194318"/>
    </source>
</evidence>
<comment type="caution">
    <text evidence="1">The sequence shown here is derived from an EMBL/GenBank/DDBJ whole genome shotgun (WGS) entry which is preliminary data.</text>
</comment>
<sequence>MPEARAARLGSVPPGAARLRAVPPGFAPFGRRARARSWGGARTREAAAPGGGGLVPVRGGLAAGAYGKVSLKPLM</sequence>
<proteinExistence type="predicted"/>
<protein>
    <submittedName>
        <fullName evidence="1">Uncharacterized protein</fullName>
    </submittedName>
</protein>
<name>A0A1Y2NR66_STRFR</name>
<evidence type="ECO:0000313" key="1">
    <source>
        <dbReference type="EMBL" id="OSY49956.1"/>
    </source>
</evidence>
<organism evidence="1 2">
    <name type="scientific">Streptomyces fradiae ATCC 10745 = DSM 40063</name>
    <dbReference type="NCBI Taxonomy" id="1319510"/>
    <lineage>
        <taxon>Bacteria</taxon>
        <taxon>Bacillati</taxon>
        <taxon>Actinomycetota</taxon>
        <taxon>Actinomycetes</taxon>
        <taxon>Kitasatosporales</taxon>
        <taxon>Streptomycetaceae</taxon>
        <taxon>Streptomyces</taxon>
    </lineage>
</organism>
<dbReference type="Proteomes" id="UP000194318">
    <property type="component" value="Unassembled WGS sequence"/>
</dbReference>
<dbReference type="EMBL" id="MIFZ01000301">
    <property type="protein sequence ID" value="OSY49956.1"/>
    <property type="molecule type" value="Genomic_DNA"/>
</dbReference>
<accession>A0A1Y2NR66</accession>
<gene>
    <name evidence="1" type="ORF">BG846_04422</name>
</gene>
<dbReference type="AlphaFoldDB" id="A0A1Y2NR66"/>
<reference evidence="1 2" key="1">
    <citation type="submission" date="2016-09" db="EMBL/GenBank/DDBJ databases">
        <title>Streptomyces fradiae DSM40063, a candidate organism with high potential of specific P450 cytochromes.</title>
        <authorList>
            <person name="Grumaz C."/>
            <person name="Vainshtein Y."/>
            <person name="Kirstahler P."/>
            <person name="Sohn K."/>
        </authorList>
    </citation>
    <scope>NUCLEOTIDE SEQUENCE [LARGE SCALE GENOMIC DNA]</scope>
    <source>
        <strain evidence="1 2">DSM 40063</strain>
    </source>
</reference>